<comment type="caution">
    <text evidence="2">The sequence shown here is derived from an EMBL/GenBank/DDBJ whole genome shotgun (WGS) entry which is preliminary data.</text>
</comment>
<protein>
    <submittedName>
        <fullName evidence="2">Uncharacterized protein</fullName>
    </submittedName>
</protein>
<reference evidence="2 3" key="1">
    <citation type="submission" date="2023-04" db="EMBL/GenBank/DDBJ databases">
        <title>Halomonas strains isolated from rhizosphere soil.</title>
        <authorList>
            <person name="Xu L."/>
            <person name="Sun J.-Q."/>
        </authorList>
    </citation>
    <scope>NUCLEOTIDE SEQUENCE [LARGE SCALE GENOMIC DNA]</scope>
    <source>
        <strain evidence="2 3">LN1S58</strain>
    </source>
</reference>
<accession>A0ABT6VL72</accession>
<dbReference type="Proteomes" id="UP001244242">
    <property type="component" value="Unassembled WGS sequence"/>
</dbReference>
<dbReference type="EMBL" id="JASCQO010000032">
    <property type="protein sequence ID" value="MDI5933531.1"/>
    <property type="molecule type" value="Genomic_DNA"/>
</dbReference>
<keyword evidence="3" id="KW-1185">Reference proteome</keyword>
<evidence type="ECO:0000313" key="2">
    <source>
        <dbReference type="EMBL" id="MDI5933531.1"/>
    </source>
</evidence>
<evidence type="ECO:0000256" key="1">
    <source>
        <dbReference type="SAM" id="MobiDB-lite"/>
    </source>
</evidence>
<sequence>MNCDAELRVRFAQALNCQNTSPPVPKARPTESTDVRSIPRGIKTSAIAANNTPPPKYDTKLSSFILRQAFLNTTFEETKAPAGMDKPAIHASTRVHALDSAVIALYACLDCSNLRP</sequence>
<proteinExistence type="predicted"/>
<organism evidence="2 3">
    <name type="scientific">Halomonas kalidii</name>
    <dbReference type="NCBI Taxonomy" id="3043293"/>
    <lineage>
        <taxon>Bacteria</taxon>
        <taxon>Pseudomonadati</taxon>
        <taxon>Pseudomonadota</taxon>
        <taxon>Gammaproteobacteria</taxon>
        <taxon>Oceanospirillales</taxon>
        <taxon>Halomonadaceae</taxon>
        <taxon>Halomonas</taxon>
    </lineage>
</organism>
<gene>
    <name evidence="2" type="ORF">QLQ84_06965</name>
</gene>
<dbReference type="RefSeq" id="WP_282721037.1">
    <property type="nucleotide sequence ID" value="NZ_JASCQO010000032.1"/>
</dbReference>
<evidence type="ECO:0000313" key="3">
    <source>
        <dbReference type="Proteomes" id="UP001244242"/>
    </source>
</evidence>
<name>A0ABT6VL72_9GAMM</name>
<feature type="region of interest" description="Disordered" evidence="1">
    <location>
        <begin position="18"/>
        <end position="54"/>
    </location>
</feature>